<dbReference type="KEGG" id="ssck:SPSK_01080"/>
<protein>
    <submittedName>
        <fullName evidence="13">Tyrosyl-DNA phosphodiesterase 1</fullName>
    </submittedName>
</protein>
<dbReference type="InterPro" id="IPR010347">
    <property type="entry name" value="Tdp1"/>
</dbReference>
<evidence type="ECO:0000256" key="5">
    <source>
        <dbReference type="ARBA" id="ARBA00022801"/>
    </source>
</evidence>
<dbReference type="GO" id="GO:0005634">
    <property type="term" value="C:nucleus"/>
    <property type="evidence" value="ECO:0007669"/>
    <property type="project" value="UniProtKB-SubCell"/>
</dbReference>
<feature type="site" description="Interaction with DNA" evidence="11">
    <location>
        <position position="528"/>
    </location>
</feature>
<dbReference type="OrthoDB" id="47785at2759"/>
<comment type="similarity">
    <text evidence="2">Belongs to the tyrosyl-DNA phosphodiesterase family.</text>
</comment>
<feature type="binding site" evidence="10">
    <location>
        <position position="503"/>
    </location>
    <ligand>
        <name>substrate</name>
    </ligand>
</feature>
<dbReference type="Proteomes" id="UP000033710">
    <property type="component" value="Unassembled WGS sequence"/>
</dbReference>
<accession>A0A0F2LXH0</accession>
<dbReference type="CDD" id="cd09123">
    <property type="entry name" value="PLDc_Tdp1_2"/>
    <property type="match status" value="1"/>
</dbReference>
<dbReference type="Gene3D" id="3.30.870.10">
    <property type="entry name" value="Endonuclease Chain A"/>
    <property type="match status" value="2"/>
</dbReference>
<comment type="caution">
    <text evidence="13">The sequence shown here is derived from an EMBL/GenBank/DDBJ whole genome shotgun (WGS) entry which is preliminary data.</text>
</comment>
<evidence type="ECO:0000256" key="1">
    <source>
        <dbReference type="ARBA" id="ARBA00004123"/>
    </source>
</evidence>
<keyword evidence="3" id="KW-0540">Nuclease</keyword>
<feature type="binding site" evidence="10">
    <location>
        <position position="197"/>
    </location>
    <ligand>
        <name>substrate</name>
    </ligand>
</feature>
<dbReference type="GO" id="GO:0003697">
    <property type="term" value="F:single-stranded DNA binding"/>
    <property type="evidence" value="ECO:0007669"/>
    <property type="project" value="TreeGrafter"/>
</dbReference>
<keyword evidence="7" id="KW-0234">DNA repair</keyword>
<feature type="compositionally biased region" description="Polar residues" evidence="12">
    <location>
        <begin position="402"/>
        <end position="412"/>
    </location>
</feature>
<feature type="active site" description="Nucleophile" evidence="9">
    <location>
        <position position="195"/>
    </location>
</feature>
<evidence type="ECO:0000256" key="4">
    <source>
        <dbReference type="ARBA" id="ARBA00022763"/>
    </source>
</evidence>
<evidence type="ECO:0000256" key="7">
    <source>
        <dbReference type="ARBA" id="ARBA00023204"/>
    </source>
</evidence>
<keyword evidence="4" id="KW-0227">DNA damage</keyword>
<dbReference type="EMBL" id="AXCR01000011">
    <property type="protein sequence ID" value="KJR81529.1"/>
    <property type="molecule type" value="Genomic_DNA"/>
</dbReference>
<dbReference type="Pfam" id="PF06087">
    <property type="entry name" value="Tyr-DNA_phospho"/>
    <property type="match status" value="1"/>
</dbReference>
<dbReference type="GO" id="GO:0006281">
    <property type="term" value="P:DNA repair"/>
    <property type="evidence" value="ECO:0007669"/>
    <property type="project" value="UniProtKB-KW"/>
</dbReference>
<evidence type="ECO:0000256" key="2">
    <source>
        <dbReference type="ARBA" id="ARBA00010205"/>
    </source>
</evidence>
<comment type="subcellular location">
    <subcellularLocation>
        <location evidence="1">Nucleus</location>
    </subcellularLocation>
</comment>
<dbReference type="GeneID" id="27663288"/>
<evidence type="ECO:0000256" key="12">
    <source>
        <dbReference type="SAM" id="MobiDB-lite"/>
    </source>
</evidence>
<feature type="region of interest" description="Disordered" evidence="12">
    <location>
        <begin position="388"/>
        <end position="421"/>
    </location>
</feature>
<evidence type="ECO:0000256" key="9">
    <source>
        <dbReference type="PIRSR" id="PIRSR610347-1"/>
    </source>
</evidence>
<keyword evidence="6" id="KW-0269">Exonuclease</keyword>
<feature type="compositionally biased region" description="Low complexity" evidence="12">
    <location>
        <begin position="388"/>
        <end position="401"/>
    </location>
</feature>
<dbReference type="RefSeq" id="XP_016584205.1">
    <property type="nucleotide sequence ID" value="XM_016728011.1"/>
</dbReference>
<dbReference type="VEuPathDB" id="FungiDB:SPSK_01080"/>
<dbReference type="GO" id="GO:0003690">
    <property type="term" value="F:double-stranded DNA binding"/>
    <property type="evidence" value="ECO:0007669"/>
    <property type="project" value="TreeGrafter"/>
</dbReference>
<feature type="active site" description="Proton donor/acceptor" evidence="9">
    <location>
        <position position="501"/>
    </location>
</feature>
<dbReference type="GO" id="GO:0004527">
    <property type="term" value="F:exonuclease activity"/>
    <property type="evidence" value="ECO:0007669"/>
    <property type="project" value="UniProtKB-KW"/>
</dbReference>
<feature type="region of interest" description="Disordered" evidence="12">
    <location>
        <begin position="1"/>
        <end position="55"/>
    </location>
</feature>
<proteinExistence type="inferred from homology"/>
<dbReference type="GO" id="GO:0017005">
    <property type="term" value="F:3'-tyrosyl-DNA phosphodiesterase activity"/>
    <property type="evidence" value="ECO:0007669"/>
    <property type="project" value="TreeGrafter"/>
</dbReference>
<evidence type="ECO:0000256" key="8">
    <source>
        <dbReference type="ARBA" id="ARBA00023242"/>
    </source>
</evidence>
<evidence type="ECO:0000313" key="13">
    <source>
        <dbReference type="EMBL" id="KJR81529.1"/>
    </source>
</evidence>
<reference evidence="13 14" key="2">
    <citation type="journal article" date="2015" name="Eukaryot. Cell">
        <title>Asexual propagation of a virulent clone complex in a human and feline outbreak of sporotrichosis.</title>
        <authorList>
            <person name="Teixeira Mde M."/>
            <person name="Rodrigues A.M."/>
            <person name="Tsui C.K."/>
            <person name="de Almeida L.G."/>
            <person name="Van Diepeningen A.D."/>
            <person name="van den Ende B.G."/>
            <person name="Fernandes G.F."/>
            <person name="Kano R."/>
            <person name="Hamelin R.C."/>
            <person name="Lopes-Bezerra L.M."/>
            <person name="Vasconcelos A.T."/>
            <person name="de Hoog S."/>
            <person name="de Camargo Z.P."/>
            <person name="Felipe M.S."/>
        </authorList>
    </citation>
    <scope>NUCLEOTIDE SEQUENCE [LARGE SCALE GENOMIC DNA]</scope>
    <source>
        <strain evidence="13 14">1099-18</strain>
    </source>
</reference>
<dbReference type="AlphaFoldDB" id="A0A0F2LXH0"/>
<keyword evidence="5" id="KW-0378">Hydrolase</keyword>
<dbReference type="PANTHER" id="PTHR12415:SF0">
    <property type="entry name" value="TYROSYL-DNA PHOSPHODIESTERASE 1"/>
    <property type="match status" value="1"/>
</dbReference>
<evidence type="ECO:0000313" key="14">
    <source>
        <dbReference type="Proteomes" id="UP000033710"/>
    </source>
</evidence>
<sequence>MEGEETPSKRYRVSPSPSNTKREIEGVENGPLVLKSMSTPVSPPRKRRRGQGELGERMLVSAATEAAFNEGKEQTTKPSRPTLKSPFRLTAIHDLPASANIDTVTVRDIFGDPRVFECWEFNFLHDLDFLMSSFDDGARQRGLNVHVVHGFWKREDPRREQLEKAARQYSKDSSQNGGIITLHTAFMPEPFGTHHTKMAVLLRSDDTAQIIIHTANLIPHDWCNMTQAVWRSPLLPLLTSGNTEVKYKEESGVGLRFKYDFLNYLRSYNQRRSVCSPLVEALQKYDFSAVRAVLIGSVPGRHHIPSPEEDEVEETVRQNLTAGDEDSIAHTRWGWLAMKQALKNAPLGSRQVMPGQSSPDEIVIQVSSIATLGGTDVWLQKTFFPALSSGKPTSKSTPKSSRQAISFGSLRQPQERPPPKPIFRVMFPTADEIRRSLEGYVSGSSIHAKIQSPQQQRQLAYMRPMMCHWANDSEDGEAITSETGDGKRCAGDAKRRRAAPHVKTYVRYSNCHDGFYIDWALLTSANLSKQAWGEARSAAGEIRIASYELGVLVWPELLTEIPGATMQPVFGRDDFKPDAPSTGEQIGHEVREDSALIPAASFRSSISAEGAQDADGLPNVPLRIPYSLPLQRYSADEIPWVTSLPHIEPDWRGNTAIRWED</sequence>
<dbReference type="PANTHER" id="PTHR12415">
    <property type="entry name" value="TYROSYL-DNA PHOSPHODIESTERASE 1"/>
    <property type="match status" value="1"/>
</dbReference>
<evidence type="ECO:0000256" key="10">
    <source>
        <dbReference type="PIRSR" id="PIRSR610347-2"/>
    </source>
</evidence>
<name>A0A0F2LXH0_SPOSC</name>
<dbReference type="FunFam" id="3.30.870.10:FF:000038">
    <property type="entry name" value="Probable tyrosyl-DNA phosphodiesterase"/>
    <property type="match status" value="1"/>
</dbReference>
<evidence type="ECO:0000256" key="6">
    <source>
        <dbReference type="ARBA" id="ARBA00022839"/>
    </source>
</evidence>
<reference evidence="13 14" key="1">
    <citation type="journal article" date="2014" name="BMC Genomics">
        <title>Comparative genomics of the major fungal agents of human and animal Sporotrichosis: Sporothrix schenckii and Sporothrix brasiliensis.</title>
        <authorList>
            <person name="Teixeira M.M."/>
            <person name="de Almeida L.G."/>
            <person name="Kubitschek-Barreira P."/>
            <person name="Alves F.L."/>
            <person name="Kioshima E.S."/>
            <person name="Abadio A.K."/>
            <person name="Fernandes L."/>
            <person name="Derengowski L.S."/>
            <person name="Ferreira K.S."/>
            <person name="Souza R.C."/>
            <person name="Ruiz J.C."/>
            <person name="de Andrade N.C."/>
            <person name="Paes H.C."/>
            <person name="Nicola A.M."/>
            <person name="Albuquerque P."/>
            <person name="Gerber A.L."/>
            <person name="Martins V.P."/>
            <person name="Peconick L.D."/>
            <person name="Neto A.V."/>
            <person name="Chaucanez C.B."/>
            <person name="Silva P.A."/>
            <person name="Cunha O.L."/>
            <person name="de Oliveira F.F."/>
            <person name="dos Santos T.C."/>
            <person name="Barros A.L."/>
            <person name="Soares M.A."/>
            <person name="de Oliveira L.M."/>
            <person name="Marini M.M."/>
            <person name="Villalobos-Duno H."/>
            <person name="Cunha M.M."/>
            <person name="de Hoog S."/>
            <person name="da Silveira J.F."/>
            <person name="Henrissat B."/>
            <person name="Nino-Vega G.A."/>
            <person name="Cisalpino P.S."/>
            <person name="Mora-Montes H.M."/>
            <person name="Almeida S.R."/>
            <person name="Stajich J.E."/>
            <person name="Lopes-Bezerra L.M."/>
            <person name="Vasconcelos A.T."/>
            <person name="Felipe M.S."/>
        </authorList>
    </citation>
    <scope>NUCLEOTIDE SEQUENCE [LARGE SCALE GENOMIC DNA]</scope>
    <source>
        <strain evidence="13 14">1099-18</strain>
    </source>
</reference>
<dbReference type="SUPFAM" id="SSF56024">
    <property type="entry name" value="Phospholipase D/nuclease"/>
    <property type="match status" value="2"/>
</dbReference>
<organism evidence="13 14">
    <name type="scientific">Sporothrix schenckii 1099-18</name>
    <dbReference type="NCBI Taxonomy" id="1397361"/>
    <lineage>
        <taxon>Eukaryota</taxon>
        <taxon>Fungi</taxon>
        <taxon>Dikarya</taxon>
        <taxon>Ascomycota</taxon>
        <taxon>Pezizomycotina</taxon>
        <taxon>Sordariomycetes</taxon>
        <taxon>Sordariomycetidae</taxon>
        <taxon>Ophiostomatales</taxon>
        <taxon>Ophiostomataceae</taxon>
        <taxon>Sporothrix</taxon>
    </lineage>
</organism>
<evidence type="ECO:0000256" key="11">
    <source>
        <dbReference type="PIRSR" id="PIRSR610347-3"/>
    </source>
</evidence>
<gene>
    <name evidence="13" type="ORF">SPSK_01080</name>
</gene>
<evidence type="ECO:0000256" key="3">
    <source>
        <dbReference type="ARBA" id="ARBA00022722"/>
    </source>
</evidence>
<keyword evidence="8" id="KW-0539">Nucleus</keyword>